<dbReference type="EMBL" id="LT670817">
    <property type="protein sequence ID" value="SHG05170.1"/>
    <property type="molecule type" value="Genomic_DNA"/>
</dbReference>
<sequence length="124" mass="12545">MGAFARPAGSGGTGNVPISGVPRGPGNVGGINNSTVDPSGIGNAGRLATLPQPQIAAPTLSGGSRSLPPPSMNVERQALVEAPGGDLQPRADQVPSEKDLMNPKDPINLENTALDRKLDICRGC</sequence>
<organism evidence="2 3">
    <name type="scientific">Bradyrhizobium erythrophlei</name>
    <dbReference type="NCBI Taxonomy" id="1437360"/>
    <lineage>
        <taxon>Bacteria</taxon>
        <taxon>Pseudomonadati</taxon>
        <taxon>Pseudomonadota</taxon>
        <taxon>Alphaproteobacteria</taxon>
        <taxon>Hyphomicrobiales</taxon>
        <taxon>Nitrobacteraceae</taxon>
        <taxon>Bradyrhizobium</taxon>
    </lineage>
</organism>
<dbReference type="Proteomes" id="UP000189796">
    <property type="component" value="Chromosome I"/>
</dbReference>
<evidence type="ECO:0000256" key="1">
    <source>
        <dbReference type="SAM" id="MobiDB-lite"/>
    </source>
</evidence>
<reference evidence="2 3" key="1">
    <citation type="submission" date="2016-11" db="EMBL/GenBank/DDBJ databases">
        <authorList>
            <person name="Jaros S."/>
            <person name="Januszkiewicz K."/>
            <person name="Wedrychowicz H."/>
        </authorList>
    </citation>
    <scope>NUCLEOTIDE SEQUENCE [LARGE SCALE GENOMIC DNA]</scope>
    <source>
        <strain evidence="2 3">GAS138</strain>
    </source>
</reference>
<evidence type="ECO:0000313" key="2">
    <source>
        <dbReference type="EMBL" id="SHG05170.1"/>
    </source>
</evidence>
<feature type="region of interest" description="Disordered" evidence="1">
    <location>
        <begin position="1"/>
        <end position="108"/>
    </location>
</feature>
<proteinExistence type="predicted"/>
<dbReference type="AlphaFoldDB" id="A0A1M5GN06"/>
<evidence type="ECO:0000313" key="3">
    <source>
        <dbReference type="Proteomes" id="UP000189796"/>
    </source>
</evidence>
<protein>
    <submittedName>
        <fullName evidence="2">Uncharacterized protein</fullName>
    </submittedName>
</protein>
<gene>
    <name evidence="2" type="ORF">SAMN05443248_0107</name>
</gene>
<name>A0A1M5GN06_9BRAD</name>
<accession>A0A1M5GN06</accession>